<dbReference type="InterPro" id="IPR036034">
    <property type="entry name" value="PDZ_sf"/>
</dbReference>
<evidence type="ECO:0000313" key="4">
    <source>
        <dbReference type="Ensembl" id="ENSMMOP00000012792.1"/>
    </source>
</evidence>
<keyword evidence="5" id="KW-1185">Reference proteome</keyword>
<feature type="compositionally biased region" description="Low complexity" evidence="2">
    <location>
        <begin position="178"/>
        <end position="195"/>
    </location>
</feature>
<evidence type="ECO:0000259" key="3">
    <source>
        <dbReference type="PROSITE" id="PS50106"/>
    </source>
</evidence>
<dbReference type="PANTHER" id="PTHR15545:SF4">
    <property type="entry name" value="PDZ DOMAIN-CONTAINING PROTEIN 4"/>
    <property type="match status" value="1"/>
</dbReference>
<evidence type="ECO:0000313" key="5">
    <source>
        <dbReference type="Proteomes" id="UP000261620"/>
    </source>
</evidence>
<sequence length="618" mass="70800">MGCNMCVVRRPEEQYRILFQEVELYKSSQQEKLGLTVCYRTDEEEDLGIYVGEVDPNSIAARNGRIREGDRILQINGVDIQNREEAVAILTREDSINFSLLLARPESLWHKFNKDDEDEEEGERGEKEDREPPVPLPPLLSLAPLLSQSQELDSGVGRTDDSTRYEESSEHDLLGDQTSAPNTSTTNTPGSTRNPGRGDATPPFLHLRDLQLCSDTLLGLDWAAGGGALPPLMMMPGLTEEECQRYQELLEIKYQYERQNEKLEEGASFSSSVVDVNCNVTVSEHEMALIEEELRHLEFKCRNILRAQKMQQLREQCLKAWMMEEETAAGPPELSAINELPERSDDKDTTSAYNTGGESCRSTPLVSTEQIPPLQEEEDEGGRRLMSPPPLLPLGHLPPLSSPLTPRRHRRDRDRERRHSNLTADRSGGKSAESSPYFTRRHHGHHRPFERYQSCMTLPSEGFVEPLDRLRDRARAEAGCLQVKIRSDGTRYVAKRPVRDRLLKARAMKIREERSGMTTDDDAASEMKQGRYWSKEERKQQLLRAREYRRRREFMMQSRLDYLRGDSSKPEAILKKITKKRNRRILDNWTTIQELLAHGSRSPDGKRIYNPMLSVTTV</sequence>
<dbReference type="CDD" id="cd06716">
    <property type="entry name" value="PDZ2-PDZRN4-like"/>
    <property type="match status" value="1"/>
</dbReference>
<dbReference type="InterPro" id="IPR001478">
    <property type="entry name" value="PDZ"/>
</dbReference>
<dbReference type="STRING" id="94237.ENSMMOP00000012792"/>
<dbReference type="SUPFAM" id="SSF50156">
    <property type="entry name" value="PDZ domain-like"/>
    <property type="match status" value="1"/>
</dbReference>
<reference evidence="4" key="1">
    <citation type="submission" date="2025-08" db="UniProtKB">
        <authorList>
            <consortium name="Ensembl"/>
        </authorList>
    </citation>
    <scope>IDENTIFICATION</scope>
</reference>
<dbReference type="Gene3D" id="2.30.42.10">
    <property type="match status" value="1"/>
</dbReference>
<feature type="domain" description="PDZ" evidence="3">
    <location>
        <begin position="21"/>
        <end position="90"/>
    </location>
</feature>
<accession>A0A3Q3WKD1</accession>
<dbReference type="AlphaFoldDB" id="A0A3Q3WKD1"/>
<feature type="compositionally biased region" description="Low complexity" evidence="2">
    <location>
        <begin position="393"/>
        <end position="405"/>
    </location>
</feature>
<dbReference type="OMA" id="FTRRQHS"/>
<evidence type="ECO:0000256" key="1">
    <source>
        <dbReference type="ARBA" id="ARBA00023054"/>
    </source>
</evidence>
<protein>
    <recommendedName>
        <fullName evidence="3">PDZ domain-containing protein</fullName>
    </recommendedName>
</protein>
<dbReference type="PANTHER" id="PTHR15545">
    <property type="entry name" value="PDZ DOMAIN CONTAINING RING FINGER PROTEIN 3, 4"/>
    <property type="match status" value="1"/>
</dbReference>
<evidence type="ECO:0000256" key="2">
    <source>
        <dbReference type="SAM" id="MobiDB-lite"/>
    </source>
</evidence>
<dbReference type="SMART" id="SM00228">
    <property type="entry name" value="PDZ"/>
    <property type="match status" value="1"/>
</dbReference>
<name>A0A3Q3WKD1_MOLML</name>
<dbReference type="FunFam" id="2.30.42.10:FF:000028">
    <property type="entry name" value="PDZ domain containing ring finger 4"/>
    <property type="match status" value="1"/>
</dbReference>
<reference evidence="4" key="2">
    <citation type="submission" date="2025-09" db="UniProtKB">
        <authorList>
            <consortium name="Ensembl"/>
        </authorList>
    </citation>
    <scope>IDENTIFICATION</scope>
</reference>
<feature type="compositionally biased region" description="Basic and acidic residues" evidence="2">
    <location>
        <begin position="340"/>
        <end position="349"/>
    </location>
</feature>
<dbReference type="PROSITE" id="PS50106">
    <property type="entry name" value="PDZ"/>
    <property type="match status" value="1"/>
</dbReference>
<keyword evidence="1" id="KW-0175">Coiled coil</keyword>
<dbReference type="Proteomes" id="UP000261620">
    <property type="component" value="Unplaced"/>
</dbReference>
<organism evidence="4 5">
    <name type="scientific">Mola mola</name>
    <name type="common">Ocean sunfish</name>
    <name type="synonym">Tetraodon mola</name>
    <dbReference type="NCBI Taxonomy" id="94237"/>
    <lineage>
        <taxon>Eukaryota</taxon>
        <taxon>Metazoa</taxon>
        <taxon>Chordata</taxon>
        <taxon>Craniata</taxon>
        <taxon>Vertebrata</taxon>
        <taxon>Euteleostomi</taxon>
        <taxon>Actinopterygii</taxon>
        <taxon>Neopterygii</taxon>
        <taxon>Teleostei</taxon>
        <taxon>Neoteleostei</taxon>
        <taxon>Acanthomorphata</taxon>
        <taxon>Eupercaria</taxon>
        <taxon>Tetraodontiformes</taxon>
        <taxon>Molidae</taxon>
        <taxon>Mola</taxon>
    </lineage>
</organism>
<feature type="compositionally biased region" description="Polar residues" evidence="2">
    <location>
        <begin position="350"/>
        <end position="370"/>
    </location>
</feature>
<dbReference type="InterPro" id="IPR051971">
    <property type="entry name" value="E3_ubiquitin-PDZ_ligase"/>
</dbReference>
<dbReference type="Ensembl" id="ENSMMOT00000013003.1">
    <property type="protein sequence ID" value="ENSMMOP00000012792.1"/>
    <property type="gene ID" value="ENSMMOG00000009824.1"/>
</dbReference>
<feature type="compositionally biased region" description="Basic and acidic residues" evidence="2">
    <location>
        <begin position="158"/>
        <end position="174"/>
    </location>
</feature>
<dbReference type="Pfam" id="PF00595">
    <property type="entry name" value="PDZ"/>
    <property type="match status" value="1"/>
</dbReference>
<proteinExistence type="predicted"/>
<feature type="region of interest" description="Disordered" evidence="2">
    <location>
        <begin position="329"/>
        <end position="446"/>
    </location>
</feature>
<feature type="region of interest" description="Disordered" evidence="2">
    <location>
        <begin position="112"/>
        <end position="203"/>
    </location>
</feature>